<evidence type="ECO:0000313" key="11">
    <source>
        <dbReference type="Proteomes" id="UP000326759"/>
    </source>
</evidence>
<evidence type="ECO:0000256" key="9">
    <source>
        <dbReference type="HAMAP-Rule" id="MF_03172"/>
    </source>
</evidence>
<dbReference type="HAMAP" id="MF_03172">
    <property type="entry name" value="Adenylate_kinase_UMP_CMP_kin"/>
    <property type="match status" value="1"/>
</dbReference>
<dbReference type="GO" id="GO:0005634">
    <property type="term" value="C:nucleus"/>
    <property type="evidence" value="ECO:0007669"/>
    <property type="project" value="UniProtKB-SubCell"/>
</dbReference>
<keyword evidence="1 9" id="KW-0963">Cytoplasm</keyword>
<dbReference type="FunFam" id="3.40.50.300:FF:000315">
    <property type="entry name" value="Adenylate kinase 1"/>
    <property type="match status" value="1"/>
</dbReference>
<dbReference type="Proteomes" id="UP000326759">
    <property type="component" value="Unassembled WGS sequence"/>
</dbReference>
<feature type="binding site" evidence="9">
    <location>
        <position position="152"/>
    </location>
    <ligand>
        <name>a ribonucleoside 5'-phosphate</name>
        <dbReference type="ChEBI" id="CHEBI:58043"/>
    </ligand>
</feature>
<proteinExistence type="inferred from homology"/>
<comment type="function">
    <text evidence="9">Catalyzes the phosphorylation of pyrimidine nucleoside monophosphates at the expense of ATP. Plays an important role in de novo pyrimidine nucleotide biosynthesis. Has preference for UMP and CMP as phosphate acceptors.</text>
</comment>
<feature type="binding site" evidence="9">
    <location>
        <begin position="104"/>
        <end position="107"/>
    </location>
    <ligand>
        <name>a ribonucleoside 5'-phosphate</name>
        <dbReference type="ChEBI" id="CHEBI:58043"/>
    </ligand>
</feature>
<keyword evidence="4 9" id="KW-0418">Kinase</keyword>
<comment type="catalytic activity">
    <reaction evidence="9">
        <text>CMP + ATP = CDP + ADP</text>
        <dbReference type="Rhea" id="RHEA:11600"/>
        <dbReference type="ChEBI" id="CHEBI:30616"/>
        <dbReference type="ChEBI" id="CHEBI:58069"/>
        <dbReference type="ChEBI" id="CHEBI:60377"/>
        <dbReference type="ChEBI" id="CHEBI:456216"/>
        <dbReference type="EC" id="2.7.4.14"/>
    </reaction>
</comment>
<evidence type="ECO:0000256" key="6">
    <source>
        <dbReference type="ARBA" id="ARBA00022975"/>
    </source>
</evidence>
<feature type="binding site" evidence="9">
    <location>
        <position position="145"/>
    </location>
    <ligand>
        <name>ATP</name>
        <dbReference type="ChEBI" id="CHEBI:30616"/>
    </ligand>
</feature>
<name>A0A5N5TK41_9CRUS</name>
<dbReference type="OrthoDB" id="442176at2759"/>
<dbReference type="SUPFAM" id="SSF52540">
    <property type="entry name" value="P-loop containing nucleoside triphosphate hydrolases"/>
    <property type="match status" value="1"/>
</dbReference>
<comment type="caution">
    <text evidence="10">The sequence shown here is derived from an EMBL/GenBank/DDBJ whole genome shotgun (WGS) entry which is preliminary data.</text>
</comment>
<protein>
    <recommendedName>
        <fullName evidence="9">UMP-CMP kinase</fullName>
        <ecNumber evidence="9">2.7.4.14</ecNumber>
    </recommendedName>
    <alternativeName>
        <fullName evidence="9">Deoxycytidylate kinase</fullName>
        <shortName evidence="9">CK</shortName>
        <shortName evidence="9">dCMP kinase</shortName>
    </alternativeName>
    <alternativeName>
        <fullName evidence="9">Uridine monophosphate/cytidine monophosphate kinase</fullName>
        <shortName evidence="9">UMP/CMP kinase</shortName>
        <shortName evidence="9">UMP/CMPK</shortName>
    </alternativeName>
</protein>
<evidence type="ECO:0000256" key="1">
    <source>
        <dbReference type="ARBA" id="ARBA00022490"/>
    </source>
</evidence>
<evidence type="ECO:0000256" key="2">
    <source>
        <dbReference type="ARBA" id="ARBA00022679"/>
    </source>
</evidence>
<feature type="region of interest" description="NMPbind" evidence="9">
    <location>
        <begin position="49"/>
        <end position="79"/>
    </location>
</feature>
<evidence type="ECO:0000256" key="4">
    <source>
        <dbReference type="ARBA" id="ARBA00022777"/>
    </source>
</evidence>
<dbReference type="PROSITE" id="PS00113">
    <property type="entry name" value="ADENYLATE_KINASE"/>
    <property type="match status" value="1"/>
</dbReference>
<dbReference type="GO" id="GO:0006207">
    <property type="term" value="P:'de novo' pyrimidine nucleobase biosynthetic process"/>
    <property type="evidence" value="ECO:0007669"/>
    <property type="project" value="InterPro"/>
</dbReference>
<comment type="catalytic activity">
    <reaction evidence="9">
        <text>dCMP + ATP = dCDP + ADP</text>
        <dbReference type="Rhea" id="RHEA:25094"/>
        <dbReference type="ChEBI" id="CHEBI:30616"/>
        <dbReference type="ChEBI" id="CHEBI:57566"/>
        <dbReference type="ChEBI" id="CHEBI:58593"/>
        <dbReference type="ChEBI" id="CHEBI:456216"/>
        <dbReference type="EC" id="2.7.4.14"/>
    </reaction>
</comment>
<dbReference type="NCBIfam" id="TIGR01359">
    <property type="entry name" value="UMP_CMP_kin_fam"/>
    <property type="match status" value="1"/>
</dbReference>
<dbReference type="Pfam" id="PF00406">
    <property type="entry name" value="ADK"/>
    <property type="match status" value="1"/>
</dbReference>
<evidence type="ECO:0000256" key="5">
    <source>
        <dbReference type="ARBA" id="ARBA00022840"/>
    </source>
</evidence>
<evidence type="ECO:0000313" key="10">
    <source>
        <dbReference type="EMBL" id="KAB7506530.1"/>
    </source>
</evidence>
<dbReference type="EC" id="2.7.4.14" evidence="9"/>
<comment type="similarity">
    <text evidence="9">Belongs to the adenylate kinase family. UMP-CMP kinase subfamily.</text>
</comment>
<evidence type="ECO:0000256" key="8">
    <source>
        <dbReference type="ARBA" id="ARBA00048116"/>
    </source>
</evidence>
<keyword evidence="6 9" id="KW-0665">Pyrimidine biosynthesis</keyword>
<reference evidence="10 11" key="1">
    <citation type="journal article" date="2019" name="PLoS Biol.">
        <title>Sex chromosomes control vertical transmission of feminizing Wolbachia symbionts in an isopod.</title>
        <authorList>
            <person name="Becking T."/>
            <person name="Chebbi M.A."/>
            <person name="Giraud I."/>
            <person name="Moumen B."/>
            <person name="Laverre T."/>
            <person name="Caubet Y."/>
            <person name="Peccoud J."/>
            <person name="Gilbert C."/>
            <person name="Cordaux R."/>
        </authorList>
    </citation>
    <scope>NUCLEOTIDE SEQUENCE [LARGE SCALE GENOMIC DNA]</scope>
    <source>
        <strain evidence="10">ANa2</strain>
        <tissue evidence="10">Whole body excluding digestive tract and cuticle</tissue>
    </source>
</reference>
<feature type="binding site" evidence="9">
    <location>
        <position position="163"/>
    </location>
    <ligand>
        <name>a ribonucleoside 5'-phosphate</name>
        <dbReference type="ChEBI" id="CHEBI:58043"/>
    </ligand>
</feature>
<dbReference type="HAMAP" id="MF_00235">
    <property type="entry name" value="Adenylate_kinase_Adk"/>
    <property type="match status" value="1"/>
</dbReference>
<keyword evidence="3 9" id="KW-0547">Nucleotide-binding</keyword>
<feature type="binding site" evidence="9">
    <location>
        <position position="111"/>
    </location>
    <ligand>
        <name>CMP</name>
        <dbReference type="ChEBI" id="CHEBI:60377"/>
    </ligand>
</feature>
<dbReference type="Gene3D" id="3.40.50.300">
    <property type="entry name" value="P-loop containing nucleotide triphosphate hydrolases"/>
    <property type="match status" value="1"/>
</dbReference>
<dbReference type="GO" id="GO:0006221">
    <property type="term" value="P:pyrimidine nucleotide biosynthetic process"/>
    <property type="evidence" value="ECO:0007669"/>
    <property type="project" value="UniProtKB-UniRule"/>
</dbReference>
<dbReference type="GO" id="GO:0005524">
    <property type="term" value="F:ATP binding"/>
    <property type="evidence" value="ECO:0007669"/>
    <property type="project" value="UniProtKB-KW"/>
</dbReference>
<feature type="binding site" evidence="9">
    <location>
        <position position="191"/>
    </location>
    <ligand>
        <name>ATP</name>
        <dbReference type="ChEBI" id="CHEBI:30616"/>
    </ligand>
</feature>
<evidence type="ECO:0000256" key="7">
    <source>
        <dbReference type="ARBA" id="ARBA00023242"/>
    </source>
</evidence>
<feature type="binding site" evidence="9">
    <location>
        <position position="55"/>
    </location>
    <ligand>
        <name>a ribonucleoside 5'-phosphate</name>
        <dbReference type="ChEBI" id="CHEBI:58043"/>
    </ligand>
</feature>
<dbReference type="PANTHER" id="PTHR23359">
    <property type="entry name" value="NUCLEOTIDE KINASE"/>
    <property type="match status" value="1"/>
</dbReference>
<dbReference type="InterPro" id="IPR006266">
    <property type="entry name" value="UMP_CMP_kinase"/>
</dbReference>
<keyword evidence="7 9" id="KW-0539">Nucleus</keyword>
<dbReference type="EMBL" id="SEYY01000759">
    <property type="protein sequence ID" value="KAB7506530.1"/>
    <property type="molecule type" value="Genomic_DNA"/>
</dbReference>
<dbReference type="InterPro" id="IPR027417">
    <property type="entry name" value="P-loop_NTPase"/>
</dbReference>
<comment type="subcellular location">
    <subcellularLocation>
        <location evidence="9">Cytoplasm</location>
    </subcellularLocation>
    <subcellularLocation>
        <location evidence="9">Nucleus</location>
    </subcellularLocation>
</comment>
<evidence type="ECO:0000256" key="3">
    <source>
        <dbReference type="ARBA" id="ARBA00022741"/>
    </source>
</evidence>
<dbReference type="CDD" id="cd01428">
    <property type="entry name" value="ADK"/>
    <property type="match status" value="1"/>
</dbReference>
<comment type="catalytic activity">
    <reaction evidence="8 9">
        <text>UMP + ATP = UDP + ADP</text>
        <dbReference type="Rhea" id="RHEA:24400"/>
        <dbReference type="ChEBI" id="CHEBI:30616"/>
        <dbReference type="ChEBI" id="CHEBI:57865"/>
        <dbReference type="ChEBI" id="CHEBI:58223"/>
        <dbReference type="ChEBI" id="CHEBI:456216"/>
        <dbReference type="EC" id="2.7.4.14"/>
    </reaction>
</comment>
<dbReference type="GO" id="GO:0005737">
    <property type="term" value="C:cytoplasm"/>
    <property type="evidence" value="ECO:0007669"/>
    <property type="project" value="UniProtKB-SubCell"/>
</dbReference>
<comment type="subunit">
    <text evidence="9">Monomer.</text>
</comment>
<comment type="cofactor">
    <cofactor evidence="9">
        <name>Mg(2+)</name>
        <dbReference type="ChEBI" id="CHEBI:18420"/>
    </cofactor>
    <text evidence="9">Binds 1 Mg(2+) ion per monomer.</text>
</comment>
<dbReference type="PRINTS" id="PR00094">
    <property type="entry name" value="ADENYLTKNASE"/>
</dbReference>
<organism evidence="10 11">
    <name type="scientific">Armadillidium nasatum</name>
    <dbReference type="NCBI Taxonomy" id="96803"/>
    <lineage>
        <taxon>Eukaryota</taxon>
        <taxon>Metazoa</taxon>
        <taxon>Ecdysozoa</taxon>
        <taxon>Arthropoda</taxon>
        <taxon>Crustacea</taxon>
        <taxon>Multicrustacea</taxon>
        <taxon>Malacostraca</taxon>
        <taxon>Eumalacostraca</taxon>
        <taxon>Peracarida</taxon>
        <taxon>Isopoda</taxon>
        <taxon>Oniscidea</taxon>
        <taxon>Crinocheta</taxon>
        <taxon>Armadillidiidae</taxon>
        <taxon>Armadillidium</taxon>
    </lineage>
</organism>
<comment type="caution">
    <text evidence="9">Lacks conserved residue(s) required for the propagation of feature annotation.</text>
</comment>
<dbReference type="InterPro" id="IPR000850">
    <property type="entry name" value="Adenylat/UMP-CMP_kin"/>
</dbReference>
<dbReference type="GO" id="GO:0036430">
    <property type="term" value="F:CMP kinase activity"/>
    <property type="evidence" value="ECO:0007669"/>
    <property type="project" value="RHEA"/>
</dbReference>
<sequence length="208" mass="23578">MRFARFFCSRFSPFKMAKYNLVFVLGPPGSGKGTQCSKIVENFGYVHLSAGDLLRAERNNPGSQYGEMIEDYIKNGLIVPVEITCKLLERAMKDSGKMSFLIDGFPRNEDNLQGWNKQCGEKVNLHFVLFFDCSLETCTERILARGAAGSGRVDDNKESLKKRFDTYMNSTMPIISHYESLGLVRKLDASRSPDEIFKDVKELFSKIN</sequence>
<dbReference type="GO" id="GO:0036431">
    <property type="term" value="F:dCMP kinase activity"/>
    <property type="evidence" value="ECO:0007669"/>
    <property type="project" value="RHEA"/>
</dbReference>
<dbReference type="AlphaFoldDB" id="A0A5N5TK41"/>
<keyword evidence="2 9" id="KW-0808">Transferase</keyword>
<comment type="domain">
    <text evidence="9">Consists of three domains, a large central CORE domain and two small peripheral domains, NMPbind and LID, which undergo movements during catalysis. The LID domain closes over the site of phosphoryl transfer upon ATP binding. Assembling and dissambling the active center during each catalytic cycle provides an effective means to prevent ATP hydrolysis.</text>
</comment>
<dbReference type="InterPro" id="IPR033690">
    <property type="entry name" value="Adenylat_kinase_CS"/>
</dbReference>
<dbReference type="GO" id="GO:0033862">
    <property type="term" value="F:UMP kinase activity"/>
    <property type="evidence" value="ECO:0007669"/>
    <property type="project" value="RHEA"/>
</dbReference>
<keyword evidence="11" id="KW-1185">Reference proteome</keyword>
<feature type="binding site" evidence="9">
    <location>
        <begin position="29"/>
        <end position="34"/>
    </location>
    <ligand>
        <name>ATP</name>
        <dbReference type="ChEBI" id="CHEBI:30616"/>
    </ligand>
</feature>
<keyword evidence="5 9" id="KW-0067">ATP-binding</keyword>
<accession>A0A5N5TK41</accession>
<gene>
    <name evidence="10" type="primary">CMPK</name>
    <name evidence="10" type="ORF">Anas_02750</name>
</gene>
<feature type="binding site" evidence="9">
    <location>
        <begin position="77"/>
        <end position="79"/>
    </location>
    <ligand>
        <name>a ribonucleoside 5'-phosphate</name>
        <dbReference type="ChEBI" id="CHEBI:58043"/>
    </ligand>
</feature>